<accession>A0ABN9CK10</accession>
<organism evidence="1 2">
    <name type="scientific">Staurois parvus</name>
    <dbReference type="NCBI Taxonomy" id="386267"/>
    <lineage>
        <taxon>Eukaryota</taxon>
        <taxon>Metazoa</taxon>
        <taxon>Chordata</taxon>
        <taxon>Craniata</taxon>
        <taxon>Vertebrata</taxon>
        <taxon>Euteleostomi</taxon>
        <taxon>Amphibia</taxon>
        <taxon>Batrachia</taxon>
        <taxon>Anura</taxon>
        <taxon>Neobatrachia</taxon>
        <taxon>Ranoidea</taxon>
        <taxon>Ranidae</taxon>
        <taxon>Staurois</taxon>
    </lineage>
</organism>
<reference evidence="1" key="1">
    <citation type="submission" date="2023-05" db="EMBL/GenBank/DDBJ databases">
        <authorList>
            <person name="Stuckert A."/>
        </authorList>
    </citation>
    <scope>NUCLEOTIDE SEQUENCE</scope>
</reference>
<evidence type="ECO:0000313" key="1">
    <source>
        <dbReference type="EMBL" id="CAI9559427.1"/>
    </source>
</evidence>
<dbReference type="EMBL" id="CATNWA010010152">
    <property type="protein sequence ID" value="CAI9559427.1"/>
    <property type="molecule type" value="Genomic_DNA"/>
</dbReference>
<comment type="caution">
    <text evidence="1">The sequence shown here is derived from an EMBL/GenBank/DDBJ whole genome shotgun (WGS) entry which is preliminary data.</text>
</comment>
<proteinExistence type="predicted"/>
<dbReference type="Proteomes" id="UP001162483">
    <property type="component" value="Unassembled WGS sequence"/>
</dbReference>
<name>A0ABN9CK10_9NEOB</name>
<sequence>MIYCGCQYNPNNTPKTQIANGVNLSAPDRMVPTVPCGPVECVFEKLCMHFCVTIRGGLIIWKLGHCPRARGQ</sequence>
<evidence type="ECO:0000313" key="2">
    <source>
        <dbReference type="Proteomes" id="UP001162483"/>
    </source>
</evidence>
<protein>
    <submittedName>
        <fullName evidence="1">Uncharacterized protein</fullName>
    </submittedName>
</protein>
<gene>
    <name evidence="1" type="ORF">SPARVUS_LOCUS5060608</name>
</gene>
<keyword evidence="2" id="KW-1185">Reference proteome</keyword>